<accession>A0A3B0YA98</accession>
<dbReference type="EMBL" id="UOFJ01000569">
    <property type="protein sequence ID" value="VAW71119.1"/>
    <property type="molecule type" value="Genomic_DNA"/>
</dbReference>
<organism evidence="1">
    <name type="scientific">hydrothermal vent metagenome</name>
    <dbReference type="NCBI Taxonomy" id="652676"/>
    <lineage>
        <taxon>unclassified sequences</taxon>
        <taxon>metagenomes</taxon>
        <taxon>ecological metagenomes</taxon>
    </lineage>
</organism>
<name>A0A3B0YA98_9ZZZZ</name>
<protein>
    <submittedName>
        <fullName evidence="1">Uncharacterized protein</fullName>
    </submittedName>
</protein>
<sequence>MQNKGLNLIVSEYNILWEALKHYEKRLEKISSMTTDENQVLVYDEKLQDIDGLLKTIKLKAKNDYDLDLS</sequence>
<proteinExistence type="predicted"/>
<evidence type="ECO:0000313" key="1">
    <source>
        <dbReference type="EMBL" id="VAW71119.1"/>
    </source>
</evidence>
<reference evidence="1" key="1">
    <citation type="submission" date="2018-06" db="EMBL/GenBank/DDBJ databases">
        <authorList>
            <person name="Zhirakovskaya E."/>
        </authorList>
    </citation>
    <scope>NUCLEOTIDE SEQUENCE</scope>
</reference>
<dbReference type="AlphaFoldDB" id="A0A3B0YA98"/>
<gene>
    <name evidence="1" type="ORF">MNBD_GAMMA10-1643</name>
</gene>